<proteinExistence type="predicted"/>
<dbReference type="EMBL" id="CP007139">
    <property type="protein sequence ID" value="AIE86406.1"/>
    <property type="molecule type" value="Genomic_DNA"/>
</dbReference>
<sequence>MPLTRVDLSREGWLFVSFDGNRLILSSGINGADRIRAIPIPEKALQRTWTGGALRSYGLAVLISKVHFGPYELDAAS</sequence>
<dbReference type="HOGENOM" id="CLU_2632843_0_0_0"/>
<accession>A0A068NSI6</accession>
<dbReference type="RefSeq" id="WP_144241182.1">
    <property type="nucleotide sequence ID" value="NZ_CP007139.1"/>
</dbReference>
<protein>
    <submittedName>
        <fullName evidence="1">Uncharacterized protein</fullName>
    </submittedName>
</protein>
<organism evidence="1 2">
    <name type="scientific">Fimbriimonas ginsengisoli Gsoil 348</name>
    <dbReference type="NCBI Taxonomy" id="661478"/>
    <lineage>
        <taxon>Bacteria</taxon>
        <taxon>Bacillati</taxon>
        <taxon>Armatimonadota</taxon>
        <taxon>Fimbriimonadia</taxon>
        <taxon>Fimbriimonadales</taxon>
        <taxon>Fimbriimonadaceae</taxon>
        <taxon>Fimbriimonas</taxon>
    </lineage>
</organism>
<gene>
    <name evidence="1" type="ORF">OP10G_3038</name>
</gene>
<evidence type="ECO:0000313" key="2">
    <source>
        <dbReference type="Proteomes" id="UP000027982"/>
    </source>
</evidence>
<dbReference type="KEGG" id="fgi:OP10G_3038"/>
<keyword evidence="2" id="KW-1185">Reference proteome</keyword>
<evidence type="ECO:0000313" key="1">
    <source>
        <dbReference type="EMBL" id="AIE86406.1"/>
    </source>
</evidence>
<name>A0A068NSI6_FIMGI</name>
<dbReference type="AlphaFoldDB" id="A0A068NSI6"/>
<reference evidence="1 2" key="1">
    <citation type="journal article" date="2014" name="PLoS ONE">
        <title>The first complete genome sequence of the class fimbriimonadia in the phylum armatimonadetes.</title>
        <authorList>
            <person name="Hu Z.Y."/>
            <person name="Wang Y.Z."/>
            <person name="Im W.T."/>
            <person name="Wang S.Y."/>
            <person name="Zhao G.P."/>
            <person name="Zheng H.J."/>
            <person name="Quan Z.X."/>
        </authorList>
    </citation>
    <scope>NUCLEOTIDE SEQUENCE [LARGE SCALE GENOMIC DNA]</scope>
    <source>
        <strain evidence="1">Gsoil 348</strain>
    </source>
</reference>
<dbReference type="Proteomes" id="UP000027982">
    <property type="component" value="Chromosome"/>
</dbReference>